<evidence type="ECO:0000313" key="3">
    <source>
        <dbReference type="Proteomes" id="UP000243459"/>
    </source>
</evidence>
<dbReference type="AlphaFoldDB" id="A0A5P1FWZ7"/>
<feature type="compositionally biased region" description="Basic residues" evidence="1">
    <location>
        <begin position="14"/>
        <end position="23"/>
    </location>
</feature>
<evidence type="ECO:0000256" key="1">
    <source>
        <dbReference type="SAM" id="MobiDB-lite"/>
    </source>
</evidence>
<dbReference type="Proteomes" id="UP000243459">
    <property type="component" value="Chromosome 1"/>
</dbReference>
<sequence>MKRTRADPSQSKRPSSKTHKRPKNPNPKQQSKTLKPIEAPSSSDASTAHNKHQEEHPVAGELDFGESFGFWCGSIEEDLLLGWFPWTGALMEEEEEGEERDFDIWQLQQINEIPNGSKGYKFSLSSLAGVVVVRMRWDLFGDLFCGHEVRLSGAVNVLRLMCYNLLGGQKVAAAR</sequence>
<reference evidence="3" key="1">
    <citation type="journal article" date="2017" name="Nat. Commun.">
        <title>The asparagus genome sheds light on the origin and evolution of a young Y chromosome.</title>
        <authorList>
            <person name="Harkess A."/>
            <person name="Zhou J."/>
            <person name="Xu C."/>
            <person name="Bowers J.E."/>
            <person name="Van der Hulst R."/>
            <person name="Ayyampalayam S."/>
            <person name="Mercati F."/>
            <person name="Riccardi P."/>
            <person name="McKain M.R."/>
            <person name="Kakrana A."/>
            <person name="Tang H."/>
            <person name="Ray J."/>
            <person name="Groenendijk J."/>
            <person name="Arikit S."/>
            <person name="Mathioni S.M."/>
            <person name="Nakano M."/>
            <person name="Shan H."/>
            <person name="Telgmann-Rauber A."/>
            <person name="Kanno A."/>
            <person name="Yue Z."/>
            <person name="Chen H."/>
            <person name="Li W."/>
            <person name="Chen Y."/>
            <person name="Xu X."/>
            <person name="Zhang Y."/>
            <person name="Luo S."/>
            <person name="Chen H."/>
            <person name="Gao J."/>
            <person name="Mao Z."/>
            <person name="Pires J.C."/>
            <person name="Luo M."/>
            <person name="Kudrna D."/>
            <person name="Wing R.A."/>
            <person name="Meyers B.C."/>
            <person name="Yi K."/>
            <person name="Kong H."/>
            <person name="Lavrijsen P."/>
            <person name="Sunseri F."/>
            <person name="Falavigna A."/>
            <person name="Ye Y."/>
            <person name="Leebens-Mack J.H."/>
            <person name="Chen G."/>
        </authorList>
    </citation>
    <scope>NUCLEOTIDE SEQUENCE [LARGE SCALE GENOMIC DNA]</scope>
    <source>
        <strain evidence="3">cv. DH0086</strain>
    </source>
</reference>
<dbReference type="Gramene" id="ONK81521">
    <property type="protein sequence ID" value="ONK81521"/>
    <property type="gene ID" value="A4U43_C01F30080"/>
</dbReference>
<feature type="region of interest" description="Disordered" evidence="1">
    <location>
        <begin position="1"/>
        <end position="58"/>
    </location>
</feature>
<dbReference type="EMBL" id="CM007381">
    <property type="protein sequence ID" value="ONK81521.1"/>
    <property type="molecule type" value="Genomic_DNA"/>
</dbReference>
<organism evidence="2 3">
    <name type="scientific">Asparagus officinalis</name>
    <name type="common">Garden asparagus</name>
    <dbReference type="NCBI Taxonomy" id="4686"/>
    <lineage>
        <taxon>Eukaryota</taxon>
        <taxon>Viridiplantae</taxon>
        <taxon>Streptophyta</taxon>
        <taxon>Embryophyta</taxon>
        <taxon>Tracheophyta</taxon>
        <taxon>Spermatophyta</taxon>
        <taxon>Magnoliopsida</taxon>
        <taxon>Liliopsida</taxon>
        <taxon>Asparagales</taxon>
        <taxon>Asparagaceae</taxon>
        <taxon>Asparagoideae</taxon>
        <taxon>Asparagus</taxon>
    </lineage>
</organism>
<protein>
    <submittedName>
        <fullName evidence="2">Uncharacterized protein</fullName>
    </submittedName>
</protein>
<name>A0A5P1FWZ7_ASPOF</name>
<evidence type="ECO:0000313" key="2">
    <source>
        <dbReference type="EMBL" id="ONK81521.1"/>
    </source>
</evidence>
<proteinExistence type="predicted"/>
<accession>A0A5P1FWZ7</accession>
<keyword evidence="3" id="KW-1185">Reference proteome</keyword>
<gene>
    <name evidence="2" type="ORF">A4U43_C01F30080</name>
</gene>